<keyword evidence="2" id="KW-0597">Phosphoprotein</keyword>
<dbReference type="GO" id="GO:0016787">
    <property type="term" value="F:hydrolase activity"/>
    <property type="evidence" value="ECO:0007669"/>
    <property type="project" value="TreeGrafter"/>
</dbReference>
<proteinExistence type="inferred from homology"/>
<organism evidence="5 6">
    <name type="scientific">Actinokineospora bangkokensis</name>
    <dbReference type="NCBI Taxonomy" id="1193682"/>
    <lineage>
        <taxon>Bacteria</taxon>
        <taxon>Bacillati</taxon>
        <taxon>Actinomycetota</taxon>
        <taxon>Actinomycetes</taxon>
        <taxon>Pseudonocardiales</taxon>
        <taxon>Pseudonocardiaceae</taxon>
        <taxon>Actinokineospora</taxon>
    </lineage>
</organism>
<sequence length="308" mass="32220">MPPVALHPLPGAGAEDVLVDPADGSALTGLDDGRVVRVTEDGKQITEIADTGGRPLGLEWHPDGGLVVCDASRGLLRVGLDGSVAELVARGRSGLRLCNNAAVAADGTVYFSDSTSRFDLPDYRADVIEHSATGRLLRRTLDGAVDVLVTGLAFANGVALAPDESAVFVSDMAAYNIRRVSLPDGAVSVFADDLPGFADNLSLGSDGLVWMAFPSPRDPVLDTLLATPPAIRKALWRLPEKLQPNPDQITWVRAIDPTTAAVVHDLRAPLGTYPMVTGVREHGGRVWLGGLTARALGSFSLPGPGARG</sequence>
<dbReference type="Gene3D" id="2.120.10.30">
    <property type="entry name" value="TolB, C-terminal domain"/>
    <property type="match status" value="1"/>
</dbReference>
<dbReference type="AlphaFoldDB" id="A0A1Q9LBX4"/>
<feature type="domain" description="Strictosidine synthase conserved region" evidence="4">
    <location>
        <begin position="103"/>
        <end position="179"/>
    </location>
</feature>
<evidence type="ECO:0000313" key="5">
    <source>
        <dbReference type="EMBL" id="OLR89519.1"/>
    </source>
</evidence>
<dbReference type="EMBL" id="MKQR01000032">
    <property type="protein sequence ID" value="OLR89519.1"/>
    <property type="molecule type" value="Genomic_DNA"/>
</dbReference>
<keyword evidence="3" id="KW-0325">Glycoprotein</keyword>
<dbReference type="PANTHER" id="PTHR10426">
    <property type="entry name" value="STRICTOSIDINE SYNTHASE-RELATED"/>
    <property type="match status" value="1"/>
</dbReference>
<dbReference type="InterPro" id="IPR018119">
    <property type="entry name" value="Strictosidine_synth_cons-reg"/>
</dbReference>
<dbReference type="OrthoDB" id="3332247at2"/>
<evidence type="ECO:0000256" key="2">
    <source>
        <dbReference type="ARBA" id="ARBA00022553"/>
    </source>
</evidence>
<dbReference type="STRING" id="1193682.BJP25_05415"/>
<dbReference type="Pfam" id="PF03088">
    <property type="entry name" value="Str_synth"/>
    <property type="match status" value="1"/>
</dbReference>
<comment type="similarity">
    <text evidence="1">Belongs to the strictosidine synthase family.</text>
</comment>
<dbReference type="Proteomes" id="UP000186040">
    <property type="component" value="Unassembled WGS sequence"/>
</dbReference>
<dbReference type="PANTHER" id="PTHR10426:SF88">
    <property type="entry name" value="ADIPOCYTE PLASMA MEMBRANE-ASSOCIATED PROTEIN HEMOMUCIN-RELATED"/>
    <property type="match status" value="1"/>
</dbReference>
<name>A0A1Q9LBX4_9PSEU</name>
<evidence type="ECO:0000259" key="4">
    <source>
        <dbReference type="Pfam" id="PF03088"/>
    </source>
</evidence>
<dbReference type="InterPro" id="IPR011042">
    <property type="entry name" value="6-blade_b-propeller_TolB-like"/>
</dbReference>
<evidence type="ECO:0000256" key="1">
    <source>
        <dbReference type="ARBA" id="ARBA00009191"/>
    </source>
</evidence>
<accession>A0A1Q9LBX4</accession>
<dbReference type="SUPFAM" id="SSF63829">
    <property type="entry name" value="Calcium-dependent phosphotriesterase"/>
    <property type="match status" value="1"/>
</dbReference>
<evidence type="ECO:0000313" key="6">
    <source>
        <dbReference type="Proteomes" id="UP000186040"/>
    </source>
</evidence>
<gene>
    <name evidence="5" type="ORF">BJP25_05415</name>
</gene>
<comment type="caution">
    <text evidence="5">The sequence shown here is derived from an EMBL/GenBank/DDBJ whole genome shotgun (WGS) entry which is preliminary data.</text>
</comment>
<reference evidence="5 6" key="1">
    <citation type="submission" date="2016-10" db="EMBL/GenBank/DDBJ databases">
        <title>The Draft Genome Sequence of Actinokineospora bangkokensis 44EHWT reveals the biosynthetic pathway of antifungal compounds Thailandins with unusual extender unit butylmalonyl-CoA.</title>
        <authorList>
            <person name="Greule A."/>
            <person name="Intra B."/>
            <person name="Flemming S."/>
            <person name="Rommel M.G."/>
            <person name="Panbangred W."/>
            <person name="Bechthold A."/>
        </authorList>
    </citation>
    <scope>NUCLEOTIDE SEQUENCE [LARGE SCALE GENOMIC DNA]</scope>
    <source>
        <strain evidence="5 6">44EHW</strain>
    </source>
</reference>
<protein>
    <recommendedName>
        <fullName evidence="4">Strictosidine synthase conserved region domain-containing protein</fullName>
    </recommendedName>
</protein>
<keyword evidence="6" id="KW-1185">Reference proteome</keyword>
<evidence type="ECO:0000256" key="3">
    <source>
        <dbReference type="ARBA" id="ARBA00023180"/>
    </source>
</evidence>